<dbReference type="AlphaFoldDB" id="A0A2P7TYI1"/>
<name>A0A2P7TYI1_9NEIS</name>
<evidence type="ECO:0000313" key="2">
    <source>
        <dbReference type="Proteomes" id="UP000241868"/>
    </source>
</evidence>
<organism evidence="1 2">
    <name type="scientific">Neisseria iguanae</name>
    <dbReference type="NCBI Taxonomy" id="90242"/>
    <lineage>
        <taxon>Bacteria</taxon>
        <taxon>Pseudomonadati</taxon>
        <taxon>Pseudomonadota</taxon>
        <taxon>Betaproteobacteria</taxon>
        <taxon>Neisseriales</taxon>
        <taxon>Neisseriaceae</taxon>
        <taxon>Neisseria</taxon>
    </lineage>
</organism>
<accession>A0A2P7TYI1</accession>
<dbReference type="EMBL" id="PXYY01000072">
    <property type="protein sequence ID" value="PSJ79790.1"/>
    <property type="molecule type" value="Genomic_DNA"/>
</dbReference>
<sequence length="75" mass="7346">MEAAVFEAAAAAGIEAAVVSVCSAVDAAFGADAAGDVLVGPDGEQAAKASSRNSDKKDFIAGISNIYSVNNTPTV</sequence>
<reference evidence="1 2" key="1">
    <citation type="submission" date="2018-03" db="EMBL/GenBank/DDBJ databases">
        <title>Neisseria weixii sp. nov., isolated from the intestinal contents of Tibetan Plateau pika (Ochotona curzoniae) in Yushu, Qinghai Province, China.</title>
        <authorList>
            <person name="Gui Z."/>
        </authorList>
    </citation>
    <scope>NUCLEOTIDE SEQUENCE [LARGE SCALE GENOMIC DNA]</scope>
    <source>
        <strain evidence="1 2">ATCC 51483</strain>
    </source>
</reference>
<protein>
    <submittedName>
        <fullName evidence="1">Uncharacterized protein</fullName>
    </submittedName>
</protein>
<comment type="caution">
    <text evidence="1">The sequence shown here is derived from an EMBL/GenBank/DDBJ whole genome shotgun (WGS) entry which is preliminary data.</text>
</comment>
<dbReference type="Proteomes" id="UP000241868">
    <property type="component" value="Unassembled WGS sequence"/>
</dbReference>
<keyword evidence="2" id="KW-1185">Reference proteome</keyword>
<evidence type="ECO:0000313" key="1">
    <source>
        <dbReference type="EMBL" id="PSJ79790.1"/>
    </source>
</evidence>
<proteinExistence type="predicted"/>
<gene>
    <name evidence="1" type="ORF">C7N83_10095</name>
</gene>